<dbReference type="Pfam" id="PF14559">
    <property type="entry name" value="TPR_19"/>
    <property type="match status" value="1"/>
</dbReference>
<reference evidence="5 6" key="1">
    <citation type="submission" date="2015-11" db="EMBL/GenBank/DDBJ databases">
        <authorList>
            <person name="Varghese N."/>
        </authorList>
    </citation>
    <scope>NUCLEOTIDE SEQUENCE [LARGE SCALE GENOMIC DNA]</scope>
    <source>
        <strain evidence="5 6">JGI-24</strain>
    </source>
</reference>
<keyword evidence="6" id="KW-1185">Reference proteome</keyword>
<dbReference type="PROSITE" id="PS50293">
    <property type="entry name" value="TPR_REGION"/>
    <property type="match status" value="1"/>
</dbReference>
<dbReference type="SMART" id="SM00028">
    <property type="entry name" value="TPR"/>
    <property type="match status" value="9"/>
</dbReference>
<keyword evidence="1" id="KW-0677">Repeat</keyword>
<keyword evidence="4" id="KW-1133">Transmembrane helix</keyword>
<feature type="repeat" description="TPR" evidence="3">
    <location>
        <begin position="350"/>
        <end position="383"/>
    </location>
</feature>
<accession>A0A656D710</accession>
<dbReference type="Pfam" id="PF07719">
    <property type="entry name" value="TPR_2"/>
    <property type="match status" value="1"/>
</dbReference>
<dbReference type="InterPro" id="IPR019734">
    <property type="entry name" value="TPR_rpt"/>
</dbReference>
<evidence type="ECO:0000313" key="5">
    <source>
        <dbReference type="EMBL" id="CUS99176.1"/>
    </source>
</evidence>
<dbReference type="InterPro" id="IPR051012">
    <property type="entry name" value="CellSynth/LPSAsmb/PSIAsmb"/>
</dbReference>
<feature type="repeat" description="TPR" evidence="3">
    <location>
        <begin position="418"/>
        <end position="451"/>
    </location>
</feature>
<proteinExistence type="predicted"/>
<dbReference type="SUPFAM" id="SSF48452">
    <property type="entry name" value="TPR-like"/>
    <property type="match status" value="2"/>
</dbReference>
<dbReference type="EMBL" id="CZVU01000017">
    <property type="protein sequence ID" value="CUS99176.1"/>
    <property type="molecule type" value="Genomic_DNA"/>
</dbReference>
<keyword evidence="4" id="KW-0812">Transmembrane</keyword>
<evidence type="ECO:0000256" key="1">
    <source>
        <dbReference type="ARBA" id="ARBA00022737"/>
    </source>
</evidence>
<keyword evidence="4" id="KW-0472">Membrane</keyword>
<dbReference type="Gene3D" id="1.25.40.10">
    <property type="entry name" value="Tetratricopeptide repeat domain"/>
    <property type="match status" value="3"/>
</dbReference>
<dbReference type="PANTHER" id="PTHR45586">
    <property type="entry name" value="TPR REPEAT-CONTAINING PROTEIN PA4667"/>
    <property type="match status" value="1"/>
</dbReference>
<dbReference type="PANTHER" id="PTHR45586:SF1">
    <property type="entry name" value="LIPOPOLYSACCHARIDE ASSEMBLY PROTEIN B"/>
    <property type="match status" value="1"/>
</dbReference>
<sequence>MKQGLSRNKACEYFGMKRKTMECLICFITITFSFSFLLFLSGCSSSKKAILNQPEINKSEFQELTYTRIGDKEKAIEHFIAGQVYELKGDYASAILEYQDALRYDKSSGIYNAIAKAYQKIGKYSLAVQMAMEAIKLDSLNIAYRETLAGIYIETFETQKAINELENILRLDSLNYNALFNLAQLYEGNKPLRSLELYNKIIENYGLEWNALQRIAELSFRLGRFSESAHALEMMIEIDPSNYDLRKLTAETYISAGELQKAKSILSELIELKPSDVQAKIRYGEVLLQLKERDDALKILNEVVSDDSVGFELKFQVVESLFKSAGEDVSLKGKAKEILKNLSSKYPNEWRAHWLLGIIASDEKDNETAFNEFKKVVDINPKIVEAWRGIVIALYEMGKFDELIRVMEDGVEKFPDDFFLNFLLGLGYHRLERNSEAVQPLERALSLDPKNIDVISTLALVYDAIGEVSKSDSLHELGLKISPDNHLILNNYSYTLAERGEKLDIALEMAKKAVEQEPENPSYLDTIGWVYFKLGDYEKAREYILKAVEKGGSSVVVEHLGDVYFKLGDKEKAMEYWKKALDKNPSNEKLKEKIKRGQM</sequence>
<evidence type="ECO:0000256" key="2">
    <source>
        <dbReference type="ARBA" id="ARBA00022803"/>
    </source>
</evidence>
<keyword evidence="2 3" id="KW-0802">TPR repeat</keyword>
<feature type="transmembrane region" description="Helical" evidence="4">
    <location>
        <begin position="21"/>
        <end position="40"/>
    </location>
</feature>
<dbReference type="Proteomes" id="UP000243065">
    <property type="component" value="Unassembled WGS sequence"/>
</dbReference>
<name>A0A656D710_KRYT1</name>
<dbReference type="PROSITE" id="PS50005">
    <property type="entry name" value="TPR"/>
    <property type="match status" value="4"/>
</dbReference>
<dbReference type="Pfam" id="PF13181">
    <property type="entry name" value="TPR_8"/>
    <property type="match status" value="3"/>
</dbReference>
<dbReference type="Pfam" id="PF00515">
    <property type="entry name" value="TPR_1"/>
    <property type="match status" value="1"/>
</dbReference>
<feature type="repeat" description="TPR" evidence="3">
    <location>
        <begin position="75"/>
        <end position="108"/>
    </location>
</feature>
<dbReference type="AlphaFoldDB" id="A0A656D710"/>
<dbReference type="InterPro" id="IPR011990">
    <property type="entry name" value="TPR-like_helical_dom_sf"/>
</dbReference>
<evidence type="ECO:0000313" key="6">
    <source>
        <dbReference type="Proteomes" id="UP000243065"/>
    </source>
</evidence>
<dbReference type="InterPro" id="IPR013105">
    <property type="entry name" value="TPR_2"/>
</dbReference>
<organism evidence="5 6">
    <name type="scientific">Kryptobacter tengchongensis</name>
    <dbReference type="NCBI Taxonomy" id="1643429"/>
    <lineage>
        <taxon>Bacteria</taxon>
        <taxon>Pseudomonadati</taxon>
        <taxon>Candidatus Kryptoniota</taxon>
        <taxon>Candidatus Kryptobacter</taxon>
    </lineage>
</organism>
<gene>
    <name evidence="5" type="ORF">JGI24_00569</name>
</gene>
<evidence type="ECO:0000256" key="4">
    <source>
        <dbReference type="SAM" id="Phobius"/>
    </source>
</evidence>
<feature type="repeat" description="TPR" evidence="3">
    <location>
        <begin position="554"/>
        <end position="587"/>
    </location>
</feature>
<dbReference type="Pfam" id="PF13432">
    <property type="entry name" value="TPR_16"/>
    <property type="match status" value="1"/>
</dbReference>
<evidence type="ECO:0000256" key="3">
    <source>
        <dbReference type="PROSITE-ProRule" id="PRU00339"/>
    </source>
</evidence>
<dbReference type="SUPFAM" id="SSF81901">
    <property type="entry name" value="HCP-like"/>
    <property type="match status" value="1"/>
</dbReference>
<protein>
    <submittedName>
        <fullName evidence="5">Tfp pilus assembly protein PilF</fullName>
    </submittedName>
</protein>